<protein>
    <submittedName>
        <fullName evidence="1">Uncharacterized protein</fullName>
    </submittedName>
</protein>
<organism evidence="1 2">
    <name type="scientific">Glossina pallidipes</name>
    <name type="common">Tsetse fly</name>
    <dbReference type="NCBI Taxonomy" id="7398"/>
    <lineage>
        <taxon>Eukaryota</taxon>
        <taxon>Metazoa</taxon>
        <taxon>Ecdysozoa</taxon>
        <taxon>Arthropoda</taxon>
        <taxon>Hexapoda</taxon>
        <taxon>Insecta</taxon>
        <taxon>Pterygota</taxon>
        <taxon>Neoptera</taxon>
        <taxon>Endopterygota</taxon>
        <taxon>Diptera</taxon>
        <taxon>Brachycera</taxon>
        <taxon>Muscomorpha</taxon>
        <taxon>Hippoboscoidea</taxon>
        <taxon>Glossinidae</taxon>
        <taxon>Glossina</taxon>
    </lineage>
</organism>
<dbReference type="Proteomes" id="UP000092445">
    <property type="component" value="Unassembled WGS sequence"/>
</dbReference>
<dbReference type="GO" id="GO:0032039">
    <property type="term" value="C:integrator complex"/>
    <property type="evidence" value="ECO:0007669"/>
    <property type="project" value="TreeGrafter"/>
</dbReference>
<reference evidence="1" key="2">
    <citation type="submission" date="2020-05" db="UniProtKB">
        <authorList>
            <consortium name="EnsemblMetazoa"/>
        </authorList>
    </citation>
    <scope>IDENTIFICATION</scope>
    <source>
        <strain evidence="1">IAEA</strain>
    </source>
</reference>
<sequence>MQFGAKLQTTIKIGLGYKALIREALPPFGWNGMDFEIDENILAPQHAEEYQRLLTGYAVGQVIRDELRCQNCLRDFAIGNDQAAHKDVEIETSTYLRPILLTEDMQAAFKVVYKLIYQIYEVHMPEDKIGMRMMTGINKRVPFFQLNGTCPNGIDHKSQLLSYIIRLVLSEPSALELMSQFISMTPDTILPQFNVTPTSEPLAAVSSSSTPVPSNEGLFLTHKQMALKVLALKVATWLKWNLDVLEKNLPIPKQLFLLRDLCTLSFGKKVGIPLSADYRIGNLHIMEKYFIYNKISSRDLL</sequence>
<dbReference type="GO" id="GO:0034472">
    <property type="term" value="P:snRNA 3'-end processing"/>
    <property type="evidence" value="ECO:0007669"/>
    <property type="project" value="InterPro"/>
</dbReference>
<evidence type="ECO:0000313" key="2">
    <source>
        <dbReference type="Proteomes" id="UP000092445"/>
    </source>
</evidence>
<dbReference type="VEuPathDB" id="VectorBase:GPAI027126"/>
<evidence type="ECO:0000313" key="1">
    <source>
        <dbReference type="EnsemblMetazoa" id="GPAI027126-PA"/>
    </source>
</evidence>
<dbReference type="PANTHER" id="PTHR13350:SF1">
    <property type="entry name" value="INTEGRATOR COMPLEX SUBUNIT 8"/>
    <property type="match status" value="1"/>
</dbReference>
<dbReference type="GO" id="GO:0005694">
    <property type="term" value="C:chromosome"/>
    <property type="evidence" value="ECO:0007669"/>
    <property type="project" value="UniProtKB-SubCell"/>
</dbReference>
<name>A0A1A9ZWD3_GLOPL</name>
<dbReference type="PANTHER" id="PTHR13350">
    <property type="entry name" value="INTEGRATOR COMPLEX SUBUNIT 8"/>
    <property type="match status" value="1"/>
</dbReference>
<dbReference type="STRING" id="7398.A0A1A9ZWD3"/>
<dbReference type="InterPro" id="IPR038751">
    <property type="entry name" value="INTS8"/>
</dbReference>
<keyword evidence="2" id="KW-1185">Reference proteome</keyword>
<proteinExistence type="predicted"/>
<accession>A0A1A9ZWD3</accession>
<reference evidence="2" key="1">
    <citation type="submission" date="2014-03" db="EMBL/GenBank/DDBJ databases">
        <authorList>
            <person name="Aksoy S."/>
            <person name="Warren W."/>
            <person name="Wilson R.K."/>
        </authorList>
    </citation>
    <scope>NUCLEOTIDE SEQUENCE [LARGE SCALE GENOMIC DNA]</scope>
    <source>
        <strain evidence="2">IAEA</strain>
    </source>
</reference>
<dbReference type="EnsemblMetazoa" id="GPAI027126-RA">
    <property type="protein sequence ID" value="GPAI027126-PA"/>
    <property type="gene ID" value="GPAI027126"/>
</dbReference>
<dbReference type="AlphaFoldDB" id="A0A1A9ZWD3"/>